<reference evidence="5" key="1">
    <citation type="journal article" date="2020" name="mSystems">
        <title>Genome- and Community-Level Interaction Insights into Carbon Utilization and Element Cycling Functions of Hydrothermarchaeota in Hydrothermal Sediment.</title>
        <authorList>
            <person name="Zhou Z."/>
            <person name="Liu Y."/>
            <person name="Xu W."/>
            <person name="Pan J."/>
            <person name="Luo Z.H."/>
            <person name="Li M."/>
        </authorList>
    </citation>
    <scope>NUCLEOTIDE SEQUENCE [LARGE SCALE GENOMIC DNA]</scope>
    <source>
        <strain evidence="5">HyVt-76</strain>
    </source>
</reference>
<evidence type="ECO:0000256" key="1">
    <source>
        <dbReference type="ARBA" id="ARBA00006739"/>
    </source>
</evidence>
<sequence>MSDPRALVIIPTWNEADHIKTILEEITTQYPNLDVLVVDARSTDGTGPLVEELAQKNFRIKIIYQDNPGKFGEALRMGFDYALRYNYDPVITMDGDQSHSPRYIKDFLKTSEKYDLVIGSRYIDGVRVEGWRFRKLLVSKMANMFVSYILVKPIWDFTSGFRCYRRRFLESIDLNALFNEAYIVQIQLLHLAYQHHFRVKEIPFIYQGTPDAVSKVSKHTRRKTFRYVFKFRAPWWEIIRHLVYLKREYERFVDEYEEFVNPPELKNNGHFEVKDFYDISIGVMAYNEEKNIAHCLQALHNQKVQSGRILEILVISSGSTDRTDEIVEQFQQKDERIRLIRQPKRLGKASAINEFLKLARGDIVVIESADTIAHPGTVEELVKPFKQADIGMVGVHPIPVNDPKRFVGFCVHKLWQLHHHMALQSPKCGEMVAFRNIVSRIPKYTAVDEAAIEAIISKAGLKLAYANDALVSNKGPETLVDFFKQRRRIASGHRHLKALIGYEVTTLKSSKILKMVLKLHRWTPKETFFMMMLMAFEALARFLGMLDFYLRDKNPFIWDISVTTKEVHILDENKIAKNGLSKK</sequence>
<gene>
    <name evidence="5" type="ORF">ENL21_05825</name>
</gene>
<dbReference type="AlphaFoldDB" id="A0A7V5H412"/>
<evidence type="ECO:0000256" key="3">
    <source>
        <dbReference type="ARBA" id="ARBA00022679"/>
    </source>
</evidence>
<dbReference type="Proteomes" id="UP000886111">
    <property type="component" value="Unassembled WGS sequence"/>
</dbReference>
<evidence type="ECO:0000256" key="2">
    <source>
        <dbReference type="ARBA" id="ARBA00022676"/>
    </source>
</evidence>
<dbReference type="PANTHER" id="PTHR43398:SF1">
    <property type="entry name" value="DOLICHOL-PHOSPHATE MANNOSYLTRANSFERASE SUBUNIT 1"/>
    <property type="match status" value="1"/>
</dbReference>
<proteinExistence type="inferred from homology"/>
<organism evidence="5">
    <name type="scientific">Caldithrix abyssi</name>
    <dbReference type="NCBI Taxonomy" id="187145"/>
    <lineage>
        <taxon>Bacteria</taxon>
        <taxon>Pseudomonadati</taxon>
        <taxon>Calditrichota</taxon>
        <taxon>Calditrichia</taxon>
        <taxon>Calditrichales</taxon>
        <taxon>Calditrichaceae</taxon>
        <taxon>Caldithrix</taxon>
    </lineage>
</organism>
<dbReference type="Pfam" id="PF00535">
    <property type="entry name" value="Glycos_transf_2"/>
    <property type="match status" value="2"/>
</dbReference>
<dbReference type="EMBL" id="DRTD01000427">
    <property type="protein sequence ID" value="HHE55282.1"/>
    <property type="molecule type" value="Genomic_DNA"/>
</dbReference>
<evidence type="ECO:0000313" key="5">
    <source>
        <dbReference type="EMBL" id="HHE55282.1"/>
    </source>
</evidence>
<dbReference type="GO" id="GO:0004582">
    <property type="term" value="F:dolichyl-phosphate beta-D-mannosyltransferase activity"/>
    <property type="evidence" value="ECO:0007669"/>
    <property type="project" value="InterPro"/>
</dbReference>
<keyword evidence="2" id="KW-0328">Glycosyltransferase</keyword>
<dbReference type="GO" id="GO:0006506">
    <property type="term" value="P:GPI anchor biosynthetic process"/>
    <property type="evidence" value="ECO:0007669"/>
    <property type="project" value="TreeGrafter"/>
</dbReference>
<name>A0A7V5H412_CALAY</name>
<keyword evidence="3" id="KW-0808">Transferase</keyword>
<dbReference type="InterPro" id="IPR039528">
    <property type="entry name" value="DPM1-like"/>
</dbReference>
<comment type="caution">
    <text evidence="5">The sequence shown here is derived from an EMBL/GenBank/DDBJ whole genome shotgun (WGS) entry which is preliminary data.</text>
</comment>
<accession>A0A7V5H412</accession>
<comment type="similarity">
    <text evidence="1">Belongs to the glycosyltransferase 2 family.</text>
</comment>
<dbReference type="GO" id="GO:0035269">
    <property type="term" value="P:protein O-linked glycosylation via mannose"/>
    <property type="evidence" value="ECO:0007669"/>
    <property type="project" value="TreeGrafter"/>
</dbReference>
<feature type="domain" description="Glycosyltransferase 2-like" evidence="4">
    <location>
        <begin position="8"/>
        <end position="171"/>
    </location>
</feature>
<dbReference type="Gene3D" id="3.90.550.10">
    <property type="entry name" value="Spore Coat Polysaccharide Biosynthesis Protein SpsA, Chain A"/>
    <property type="match status" value="2"/>
</dbReference>
<dbReference type="SUPFAM" id="SSF53448">
    <property type="entry name" value="Nucleotide-diphospho-sugar transferases"/>
    <property type="match status" value="2"/>
</dbReference>
<feature type="domain" description="Glycosyltransferase 2-like" evidence="4">
    <location>
        <begin position="280"/>
        <end position="404"/>
    </location>
</feature>
<dbReference type="PANTHER" id="PTHR43398">
    <property type="entry name" value="DOLICHOL-PHOSPHATE MANNOSYLTRANSFERASE SUBUNIT 1"/>
    <property type="match status" value="1"/>
</dbReference>
<dbReference type="GO" id="GO:0016020">
    <property type="term" value="C:membrane"/>
    <property type="evidence" value="ECO:0007669"/>
    <property type="project" value="GOC"/>
</dbReference>
<evidence type="ECO:0000259" key="4">
    <source>
        <dbReference type="Pfam" id="PF00535"/>
    </source>
</evidence>
<protein>
    <submittedName>
        <fullName evidence="5">Glycosyltransferase</fullName>
    </submittedName>
</protein>
<dbReference type="InterPro" id="IPR001173">
    <property type="entry name" value="Glyco_trans_2-like"/>
</dbReference>
<dbReference type="GO" id="GO:0006488">
    <property type="term" value="P:dolichol-linked oligosaccharide biosynthetic process"/>
    <property type="evidence" value="ECO:0007669"/>
    <property type="project" value="TreeGrafter"/>
</dbReference>
<dbReference type="InterPro" id="IPR029044">
    <property type="entry name" value="Nucleotide-diphossugar_trans"/>
</dbReference>